<keyword evidence="2" id="KW-1185">Reference proteome</keyword>
<reference evidence="1 2" key="1">
    <citation type="submission" date="2020-08" db="EMBL/GenBank/DDBJ databases">
        <title>Sequencing the genomes of 1000 actinobacteria strains.</title>
        <authorList>
            <person name="Klenk H.-P."/>
        </authorList>
    </citation>
    <scope>NUCLEOTIDE SEQUENCE [LARGE SCALE GENOMIC DNA]</scope>
    <source>
        <strain evidence="1 2">DSM 45584</strain>
    </source>
</reference>
<protein>
    <recommendedName>
        <fullName evidence="3">Prokaryotic metallothionein</fullName>
    </recommendedName>
</protein>
<comment type="caution">
    <text evidence="1">The sequence shown here is derived from an EMBL/GenBank/DDBJ whole genome shotgun (WGS) entry which is preliminary data.</text>
</comment>
<sequence>MLDVILIMLAHLGDEWWVRRGRCGEVGGGGLPTPGQDRMLRVSAPSARKGMIMATCEVCGNDYWMTFEVHTVGGGVHTFDCFECAVQRLAPQCEHCGTRILGHGVEASGRFFCCAHCARQSDLAMAGELRDTVGVHPG</sequence>
<gene>
    <name evidence="1" type="ORF">BJ970_005814</name>
</gene>
<proteinExistence type="predicted"/>
<name>A0A840QI23_9PSEU</name>
<dbReference type="EMBL" id="JACHIW010000002">
    <property type="protein sequence ID" value="MBB5158215.1"/>
    <property type="molecule type" value="Genomic_DNA"/>
</dbReference>
<dbReference type="Proteomes" id="UP000584374">
    <property type="component" value="Unassembled WGS sequence"/>
</dbReference>
<organism evidence="1 2">
    <name type="scientific">Saccharopolyspora phatthalungensis</name>
    <dbReference type="NCBI Taxonomy" id="664693"/>
    <lineage>
        <taxon>Bacteria</taxon>
        <taxon>Bacillati</taxon>
        <taxon>Actinomycetota</taxon>
        <taxon>Actinomycetes</taxon>
        <taxon>Pseudonocardiales</taxon>
        <taxon>Pseudonocardiaceae</taxon>
        <taxon>Saccharopolyspora</taxon>
    </lineage>
</organism>
<evidence type="ECO:0008006" key="3">
    <source>
        <dbReference type="Google" id="ProtNLM"/>
    </source>
</evidence>
<dbReference type="AlphaFoldDB" id="A0A840QI23"/>
<evidence type="ECO:0000313" key="1">
    <source>
        <dbReference type="EMBL" id="MBB5158215.1"/>
    </source>
</evidence>
<evidence type="ECO:0000313" key="2">
    <source>
        <dbReference type="Proteomes" id="UP000584374"/>
    </source>
</evidence>
<accession>A0A840QI23</accession>